<evidence type="ECO:0000313" key="5">
    <source>
        <dbReference type="Proteomes" id="UP000187464"/>
    </source>
</evidence>
<dbReference type="PANTHER" id="PTHR30273">
    <property type="entry name" value="PERIPLASMIC SIGNAL SENSOR AND SIGMA FACTOR ACTIVATOR FECR-RELATED"/>
    <property type="match status" value="1"/>
</dbReference>
<dbReference type="FunFam" id="2.60.120.1440:FF:000001">
    <property type="entry name" value="Putative anti-sigma factor"/>
    <property type="match status" value="1"/>
</dbReference>
<feature type="domain" description="FecR protein" evidence="2">
    <location>
        <begin position="98"/>
        <end position="193"/>
    </location>
</feature>
<keyword evidence="1" id="KW-1133">Transmembrane helix</keyword>
<evidence type="ECO:0000259" key="3">
    <source>
        <dbReference type="Pfam" id="PF16344"/>
    </source>
</evidence>
<dbReference type="InterPro" id="IPR032508">
    <property type="entry name" value="FecR_C"/>
</dbReference>
<dbReference type="PANTHER" id="PTHR30273:SF2">
    <property type="entry name" value="PROTEIN FECR"/>
    <property type="match status" value="1"/>
</dbReference>
<keyword evidence="1" id="KW-0812">Transmembrane</keyword>
<gene>
    <name evidence="4" type="ORF">PSM36_1083</name>
</gene>
<accession>A0A1R3T3Q5</accession>
<evidence type="ECO:0000256" key="1">
    <source>
        <dbReference type="SAM" id="Phobius"/>
    </source>
</evidence>
<proteinExistence type="predicted"/>
<evidence type="ECO:0000313" key="4">
    <source>
        <dbReference type="EMBL" id="SCD19908.1"/>
    </source>
</evidence>
<feature type="domain" description="Protein FecR C-terminal" evidence="3">
    <location>
        <begin position="235"/>
        <end position="300"/>
    </location>
</feature>
<dbReference type="KEGG" id="psac:PSM36_1083"/>
<dbReference type="Gene3D" id="2.60.120.1440">
    <property type="match status" value="1"/>
</dbReference>
<organism evidence="4 5">
    <name type="scientific">Proteiniphilum saccharofermentans</name>
    <dbReference type="NCBI Taxonomy" id="1642647"/>
    <lineage>
        <taxon>Bacteria</taxon>
        <taxon>Pseudomonadati</taxon>
        <taxon>Bacteroidota</taxon>
        <taxon>Bacteroidia</taxon>
        <taxon>Bacteroidales</taxon>
        <taxon>Dysgonomonadaceae</taxon>
        <taxon>Proteiniphilum</taxon>
    </lineage>
</organism>
<dbReference type="InterPro" id="IPR006860">
    <property type="entry name" value="FecR"/>
</dbReference>
<keyword evidence="5" id="KW-1185">Reference proteome</keyword>
<dbReference type="Proteomes" id="UP000187464">
    <property type="component" value="Chromosome I"/>
</dbReference>
<reference evidence="4 5" key="1">
    <citation type="submission" date="2016-08" db="EMBL/GenBank/DDBJ databases">
        <authorList>
            <person name="Seilhamer J.J."/>
        </authorList>
    </citation>
    <scope>NUCLEOTIDE SEQUENCE [LARGE SCALE GENOMIC DNA]</scope>
    <source>
        <strain evidence="4">M3/6</strain>
    </source>
</reference>
<dbReference type="STRING" id="1642647.PSM36_1083"/>
<dbReference type="GO" id="GO:0016989">
    <property type="term" value="F:sigma factor antagonist activity"/>
    <property type="evidence" value="ECO:0007669"/>
    <property type="project" value="TreeGrafter"/>
</dbReference>
<dbReference type="Gene3D" id="3.55.50.30">
    <property type="match status" value="1"/>
</dbReference>
<keyword evidence="1" id="KW-0472">Membrane</keyword>
<dbReference type="InterPro" id="IPR012373">
    <property type="entry name" value="Ferrdict_sens_TM"/>
</dbReference>
<dbReference type="Pfam" id="PF16344">
    <property type="entry name" value="FecR_C"/>
    <property type="match status" value="1"/>
</dbReference>
<dbReference type="AlphaFoldDB" id="A0A1R3T3Q5"/>
<dbReference type="PIRSF" id="PIRSF018266">
    <property type="entry name" value="FecR"/>
    <property type="match status" value="1"/>
</dbReference>
<evidence type="ECO:0000259" key="2">
    <source>
        <dbReference type="Pfam" id="PF04773"/>
    </source>
</evidence>
<feature type="transmembrane region" description="Helical" evidence="1">
    <location>
        <begin position="63"/>
        <end position="84"/>
    </location>
</feature>
<dbReference type="Pfam" id="PF04773">
    <property type="entry name" value="FecR"/>
    <property type="match status" value="1"/>
</dbReference>
<name>A0A1R3T3Q5_9BACT</name>
<dbReference type="RefSeq" id="WP_019538939.1">
    <property type="nucleotide sequence ID" value="NZ_DAMBAO010000019.1"/>
</dbReference>
<sequence>MNKDLLYRFFEGNTTLEEEKQIRQWIDTSEENRITFLQERKIYDAILFRSPGISNTNRKRRTIGYHIGAIAASLFILIASALYLHTLRQENNSLDYNTLVVPAGQRIHLILADNTDIWLNANSTLRYPTEFSRKDRTVYLDGEAFFEVSKDDKKPFMVKTTSGDIKVTGTSFNVEAYSKHGGFETSLFEGSVEIYKNDHKLTTLKPDERSYLKDGKLYVTPITDMDKYLWKDGLIAFNNKRLEDILQSLEKYFDIRIQISNSSLPQRTYTGKFRQSDGVDYALRVLQKSIHFSYQRDETTGIVYIK</sequence>
<protein>
    <submittedName>
        <fullName evidence="4">Sigma factor regulatory protein, FecR/PupR family</fullName>
    </submittedName>
</protein>
<dbReference type="EMBL" id="LT605205">
    <property type="protein sequence ID" value="SCD19908.1"/>
    <property type="molecule type" value="Genomic_DNA"/>
</dbReference>